<dbReference type="Gene3D" id="1.10.10.10">
    <property type="entry name" value="Winged helix-like DNA-binding domain superfamily/Winged helix DNA-binding domain"/>
    <property type="match status" value="1"/>
</dbReference>
<comment type="caution">
    <text evidence="4">The sequence shown here is derived from an EMBL/GenBank/DDBJ whole genome shotgun (WGS) entry which is preliminary data.</text>
</comment>
<protein>
    <recommendedName>
        <fullName evidence="3">FtsK gamma domain-containing protein</fullName>
    </recommendedName>
</protein>
<evidence type="ECO:0000313" key="4">
    <source>
        <dbReference type="EMBL" id="RIX27922.1"/>
    </source>
</evidence>
<keyword evidence="2" id="KW-1133">Transmembrane helix</keyword>
<dbReference type="Proteomes" id="UP000265742">
    <property type="component" value="Unassembled WGS sequence"/>
</dbReference>
<evidence type="ECO:0000256" key="2">
    <source>
        <dbReference type="SAM" id="Phobius"/>
    </source>
</evidence>
<feature type="region of interest" description="Disordered" evidence="1">
    <location>
        <begin position="1"/>
        <end position="20"/>
    </location>
</feature>
<feature type="transmembrane region" description="Helical" evidence="2">
    <location>
        <begin position="53"/>
        <end position="82"/>
    </location>
</feature>
<dbReference type="Pfam" id="PF09397">
    <property type="entry name" value="FtsK_gamma"/>
    <property type="match status" value="1"/>
</dbReference>
<evidence type="ECO:0000313" key="5">
    <source>
        <dbReference type="Proteomes" id="UP000265742"/>
    </source>
</evidence>
<dbReference type="InterPro" id="IPR018541">
    <property type="entry name" value="Ftsk_gamma"/>
</dbReference>
<name>A0A3A1TUM0_9MICO</name>
<dbReference type="EMBL" id="QXTG01000002">
    <property type="protein sequence ID" value="RIX27922.1"/>
    <property type="molecule type" value="Genomic_DNA"/>
</dbReference>
<keyword evidence="2" id="KW-0472">Membrane</keyword>
<dbReference type="AlphaFoldDB" id="A0A3A1TUM0"/>
<dbReference type="InterPro" id="IPR036390">
    <property type="entry name" value="WH_DNA-bd_sf"/>
</dbReference>
<dbReference type="SMART" id="SM00843">
    <property type="entry name" value="Ftsk_gamma"/>
    <property type="match status" value="1"/>
</dbReference>
<keyword evidence="5" id="KW-1185">Reference proteome</keyword>
<evidence type="ECO:0000259" key="3">
    <source>
        <dbReference type="SMART" id="SM00843"/>
    </source>
</evidence>
<dbReference type="InterPro" id="IPR036388">
    <property type="entry name" value="WH-like_DNA-bd_sf"/>
</dbReference>
<accession>A0A3A1TUM0</accession>
<reference evidence="5" key="1">
    <citation type="submission" date="2018-09" db="EMBL/GenBank/DDBJ databases">
        <authorList>
            <person name="Kim I."/>
        </authorList>
    </citation>
    <scope>NUCLEOTIDE SEQUENCE [LARGE SCALE GENOMIC DNA]</scope>
    <source>
        <strain evidence="5">DD4a</strain>
    </source>
</reference>
<dbReference type="SUPFAM" id="SSF46785">
    <property type="entry name" value="Winged helix' DNA-binding domain"/>
    <property type="match status" value="1"/>
</dbReference>
<sequence>MLVDEAGPRTRRSRSIDRGTHMTVVTEEPSALAPALDEQDETRLRRTVLAGTAAFVAILVGFWAWWPIGVVLGLVGGGFVVFRIGRAMQVAMFDDSVDGLGALEDEEELRAEFRRLRVRLGDDWALFRRAALLVTEAQWASVAGLQRELGISTGAAQHILGQLEREGFVGPSRGNRARVVRLARDRAAELDRLMRL</sequence>
<organism evidence="4 5">
    <name type="scientific">Amnibacterium setariae</name>
    <dbReference type="NCBI Taxonomy" id="2306585"/>
    <lineage>
        <taxon>Bacteria</taxon>
        <taxon>Bacillati</taxon>
        <taxon>Actinomycetota</taxon>
        <taxon>Actinomycetes</taxon>
        <taxon>Micrococcales</taxon>
        <taxon>Microbacteriaceae</taxon>
        <taxon>Amnibacterium</taxon>
    </lineage>
</organism>
<keyword evidence="2" id="KW-0812">Transmembrane</keyword>
<gene>
    <name evidence="4" type="ORF">D1781_10375</name>
</gene>
<proteinExistence type="predicted"/>
<feature type="domain" description="FtsK gamma" evidence="3">
    <location>
        <begin position="120"/>
        <end position="185"/>
    </location>
</feature>
<evidence type="ECO:0000256" key="1">
    <source>
        <dbReference type="SAM" id="MobiDB-lite"/>
    </source>
</evidence>